<organism evidence="3 4">
    <name type="scientific">Luteolibacter flavescens</name>
    <dbReference type="NCBI Taxonomy" id="1859460"/>
    <lineage>
        <taxon>Bacteria</taxon>
        <taxon>Pseudomonadati</taxon>
        <taxon>Verrucomicrobiota</taxon>
        <taxon>Verrucomicrobiia</taxon>
        <taxon>Verrucomicrobiales</taxon>
        <taxon>Verrucomicrobiaceae</taxon>
        <taxon>Luteolibacter</taxon>
    </lineage>
</organism>
<feature type="binding site" evidence="2">
    <location>
        <position position="29"/>
    </location>
    <ligand>
        <name>Mg(2+)</name>
        <dbReference type="ChEBI" id="CHEBI:18420"/>
    </ligand>
</feature>
<feature type="binding site" evidence="2">
    <location>
        <position position="42"/>
    </location>
    <ligand>
        <name>substrate</name>
    </ligand>
</feature>
<proteinExistence type="inferred from homology"/>
<feature type="binding site" evidence="2">
    <location>
        <begin position="30"/>
        <end position="33"/>
    </location>
    <ligand>
        <name>substrate</name>
    </ligand>
</feature>
<comment type="function">
    <text evidence="2">Catalyzes the condensation of isopentenyl diphosphate (IPP) with allylic pyrophosphates generating different type of terpenoids.</text>
</comment>
<feature type="binding site" evidence="2">
    <location>
        <position position="46"/>
    </location>
    <ligand>
        <name>substrate</name>
    </ligand>
</feature>
<dbReference type="Proteomes" id="UP001207930">
    <property type="component" value="Unassembled WGS sequence"/>
</dbReference>
<feature type="active site" evidence="2">
    <location>
        <position position="29"/>
    </location>
</feature>
<dbReference type="HAMAP" id="MF_01139">
    <property type="entry name" value="ISPT"/>
    <property type="match status" value="1"/>
</dbReference>
<dbReference type="RefSeq" id="WP_264502832.1">
    <property type="nucleotide sequence ID" value="NZ_JAPDDS010000012.1"/>
</dbReference>
<feature type="binding site" evidence="2">
    <location>
        <begin position="74"/>
        <end position="76"/>
    </location>
    <ligand>
        <name>substrate</name>
    </ligand>
</feature>
<dbReference type="EC" id="2.5.1.-" evidence="2"/>
<comment type="cofactor">
    <cofactor evidence="2">
        <name>Mg(2+)</name>
        <dbReference type="ChEBI" id="CHEBI:18420"/>
    </cofactor>
    <text evidence="2">Binds 2 magnesium ions per subunit.</text>
</comment>
<dbReference type="Gene3D" id="3.40.1180.10">
    <property type="entry name" value="Decaprenyl diphosphate synthase-like"/>
    <property type="match status" value="1"/>
</dbReference>
<accession>A0ABT3FUK1</accession>
<feature type="binding site" evidence="2">
    <location>
        <position position="34"/>
    </location>
    <ligand>
        <name>substrate</name>
    </ligand>
</feature>
<dbReference type="NCBIfam" id="NF011405">
    <property type="entry name" value="PRK14830.1"/>
    <property type="match status" value="1"/>
</dbReference>
<feature type="binding site" evidence="2">
    <location>
        <position position="78"/>
    </location>
    <ligand>
        <name>substrate</name>
    </ligand>
</feature>
<comment type="subunit">
    <text evidence="2">Homodimer.</text>
</comment>
<dbReference type="PANTHER" id="PTHR10291:SF0">
    <property type="entry name" value="DEHYDRODOLICHYL DIPHOSPHATE SYNTHASE 2"/>
    <property type="match status" value="1"/>
</dbReference>
<dbReference type="SUPFAM" id="SSF64005">
    <property type="entry name" value="Undecaprenyl diphosphate synthase"/>
    <property type="match status" value="1"/>
</dbReference>
<dbReference type="InterPro" id="IPR001441">
    <property type="entry name" value="UPP_synth-like"/>
</dbReference>
<dbReference type="CDD" id="cd00475">
    <property type="entry name" value="Cis_IPPS"/>
    <property type="match status" value="1"/>
</dbReference>
<dbReference type="Pfam" id="PF01255">
    <property type="entry name" value="Prenyltransf"/>
    <property type="match status" value="1"/>
</dbReference>
<feature type="binding site" evidence="2">
    <location>
        <position position="80"/>
    </location>
    <ligand>
        <name>substrate</name>
    </ligand>
</feature>
<protein>
    <recommendedName>
        <fullName evidence="2">Isoprenyl transferase</fullName>
        <ecNumber evidence="2">2.5.1.-</ecNumber>
    </recommendedName>
</protein>
<comment type="similarity">
    <text evidence="2">Belongs to the UPP synthase family.</text>
</comment>
<feature type="binding site" evidence="2">
    <location>
        <begin position="203"/>
        <end position="205"/>
    </location>
    <ligand>
        <name>substrate</name>
    </ligand>
</feature>
<sequence>MKSASPLPSFGRDMSESSSIPRHIAIIMDGNGRWAKERGKPRISGHRAGAESVRECVEGCKQLGVEFLTLYAFSSENWNRPAAEITALMALLERFLEEKAGELMEQNVRLQAIGHLERLPVRTRRKLDKAIERTSGNTSLTLILALSYGAREEIVEAARSLAADAVAGKIDPAKIDNATFASRLYTAEIPDPDLLIRTSGELRVSNFLLWQISYAEIVIFKKFWPDFHQADLNEAVEEYSRRHRRFGGL</sequence>
<keyword evidence="4" id="KW-1185">Reference proteome</keyword>
<dbReference type="InterPro" id="IPR036424">
    <property type="entry name" value="UPP_synth-like_sf"/>
</dbReference>
<dbReference type="NCBIfam" id="TIGR00055">
    <property type="entry name" value="uppS"/>
    <property type="match status" value="1"/>
</dbReference>
<feature type="binding site" evidence="2">
    <location>
        <position position="216"/>
    </location>
    <ligand>
        <name>Mg(2+)</name>
        <dbReference type="ChEBI" id="CHEBI:18420"/>
    </ligand>
</feature>
<comment type="caution">
    <text evidence="3">The sequence shown here is derived from an EMBL/GenBank/DDBJ whole genome shotgun (WGS) entry which is preliminary data.</text>
</comment>
<dbReference type="PROSITE" id="PS01066">
    <property type="entry name" value="UPP_SYNTHASE"/>
    <property type="match status" value="1"/>
</dbReference>
<name>A0ABT3FUK1_9BACT</name>
<keyword evidence="1 2" id="KW-0808">Transferase</keyword>
<dbReference type="InterPro" id="IPR018520">
    <property type="entry name" value="UPP_synth-like_CS"/>
</dbReference>
<gene>
    <name evidence="3" type="ORF">OKA04_19220</name>
</gene>
<dbReference type="GO" id="GO:0016740">
    <property type="term" value="F:transferase activity"/>
    <property type="evidence" value="ECO:0007669"/>
    <property type="project" value="UniProtKB-KW"/>
</dbReference>
<keyword evidence="2" id="KW-0479">Metal-binding</keyword>
<keyword evidence="2" id="KW-0460">Magnesium</keyword>
<feature type="binding site" evidence="2">
    <location>
        <position position="197"/>
    </location>
    <ligand>
        <name>substrate</name>
    </ligand>
</feature>
<reference evidence="3 4" key="1">
    <citation type="submission" date="2022-10" db="EMBL/GenBank/DDBJ databases">
        <title>Luteolibacter flavescens strain MCCC 1K03193, whole genome shotgun sequencing project.</title>
        <authorList>
            <person name="Zhao G."/>
            <person name="Shen L."/>
        </authorList>
    </citation>
    <scope>NUCLEOTIDE SEQUENCE [LARGE SCALE GENOMIC DNA]</scope>
    <source>
        <strain evidence="3 4">MCCC 1K03193</strain>
    </source>
</reference>
<dbReference type="EMBL" id="JAPDDS010000012">
    <property type="protein sequence ID" value="MCW1886879.1"/>
    <property type="molecule type" value="Genomic_DNA"/>
</dbReference>
<evidence type="ECO:0000256" key="1">
    <source>
        <dbReference type="ARBA" id="ARBA00022679"/>
    </source>
</evidence>
<dbReference type="PANTHER" id="PTHR10291">
    <property type="entry name" value="DEHYDRODOLICHYL DIPHOSPHATE SYNTHASE FAMILY MEMBER"/>
    <property type="match status" value="1"/>
</dbReference>
<evidence type="ECO:0000313" key="3">
    <source>
        <dbReference type="EMBL" id="MCW1886879.1"/>
    </source>
</evidence>
<evidence type="ECO:0000313" key="4">
    <source>
        <dbReference type="Proteomes" id="UP001207930"/>
    </source>
</evidence>
<evidence type="ECO:0000256" key="2">
    <source>
        <dbReference type="HAMAP-Rule" id="MF_01139"/>
    </source>
</evidence>
<feature type="active site" description="Proton acceptor" evidence="2">
    <location>
        <position position="77"/>
    </location>
</feature>